<dbReference type="GO" id="GO:0006032">
    <property type="term" value="P:chitin catabolic process"/>
    <property type="evidence" value="ECO:0007669"/>
    <property type="project" value="InterPro"/>
</dbReference>
<organism evidence="4 5">
    <name type="scientific">Nocardia veterana</name>
    <dbReference type="NCBI Taxonomy" id="132249"/>
    <lineage>
        <taxon>Bacteria</taxon>
        <taxon>Bacillati</taxon>
        <taxon>Actinomycetota</taxon>
        <taxon>Actinomycetes</taxon>
        <taxon>Mycobacteriales</taxon>
        <taxon>Nocardiaceae</taxon>
        <taxon>Nocardia</taxon>
    </lineage>
</organism>
<dbReference type="InterPro" id="IPR023346">
    <property type="entry name" value="Lysozyme-like_dom_sf"/>
</dbReference>
<dbReference type="AlphaFoldDB" id="A0A7X6M1X5"/>
<dbReference type="Gene3D" id="1.10.530.10">
    <property type="match status" value="1"/>
</dbReference>
<name>A0A7X6M1X5_9NOCA</name>
<evidence type="ECO:0000256" key="1">
    <source>
        <dbReference type="ARBA" id="ARBA00022821"/>
    </source>
</evidence>
<proteinExistence type="predicted"/>
<evidence type="ECO:0000313" key="4">
    <source>
        <dbReference type="EMBL" id="NKY88246.1"/>
    </source>
</evidence>
<dbReference type="GO" id="GO:0016998">
    <property type="term" value="P:cell wall macromolecule catabolic process"/>
    <property type="evidence" value="ECO:0007669"/>
    <property type="project" value="InterPro"/>
</dbReference>
<gene>
    <name evidence="4" type="ORF">HGA07_21815</name>
</gene>
<dbReference type="GO" id="GO:0006952">
    <property type="term" value="P:defense response"/>
    <property type="evidence" value="ECO:0007669"/>
    <property type="project" value="UniProtKB-KW"/>
</dbReference>
<comment type="caution">
    <text evidence="4">The sequence shown here is derived from an EMBL/GenBank/DDBJ whole genome shotgun (WGS) entry which is preliminary data.</text>
</comment>
<dbReference type="SUPFAM" id="SSF53955">
    <property type="entry name" value="Lysozyme-like"/>
    <property type="match status" value="1"/>
</dbReference>
<feature type="domain" description="Glycoside hydrolase family 19 catalytic" evidence="3">
    <location>
        <begin position="249"/>
        <end position="359"/>
    </location>
</feature>
<dbReference type="PANTHER" id="PTHR22595">
    <property type="entry name" value="CHITINASE-RELATED"/>
    <property type="match status" value="1"/>
</dbReference>
<accession>A0A7X6M1X5</accession>
<keyword evidence="5" id="KW-1185">Reference proteome</keyword>
<dbReference type="CDD" id="cd00325">
    <property type="entry name" value="chitinase_GH19"/>
    <property type="match status" value="1"/>
</dbReference>
<dbReference type="GO" id="GO:0004568">
    <property type="term" value="F:chitinase activity"/>
    <property type="evidence" value="ECO:0007669"/>
    <property type="project" value="InterPro"/>
</dbReference>
<dbReference type="Pfam" id="PF00182">
    <property type="entry name" value="Glyco_hydro_19"/>
    <property type="match status" value="1"/>
</dbReference>
<protein>
    <recommendedName>
        <fullName evidence="3">Glycoside hydrolase family 19 catalytic domain-containing protein</fullName>
    </recommendedName>
</protein>
<dbReference type="EMBL" id="JAAXPE010000027">
    <property type="protein sequence ID" value="NKY88246.1"/>
    <property type="molecule type" value="Genomic_DNA"/>
</dbReference>
<evidence type="ECO:0000259" key="3">
    <source>
        <dbReference type="Pfam" id="PF00182"/>
    </source>
</evidence>
<evidence type="ECO:0000313" key="5">
    <source>
        <dbReference type="Proteomes" id="UP000523447"/>
    </source>
</evidence>
<keyword evidence="1" id="KW-0611">Plant defense</keyword>
<dbReference type="PANTHER" id="PTHR22595:SF79">
    <property type="entry name" value="CHITINASE 12"/>
    <property type="match status" value="1"/>
</dbReference>
<dbReference type="RefSeq" id="WP_051032214.1">
    <property type="nucleotide sequence ID" value="NZ_CAWPHS010000020.1"/>
</dbReference>
<sequence length="397" mass="42618">MGVERVVPTSRILAEAAAQERATSPQAAGPDDATICPTYGWTGWTVDLPAPPRARPALRHTTGLVRALFQAMVDHLGVGDKAAVPDVNQVLRTTGLDDTIDKSLVATAHNATVDKIRGVTQGLVSRHRDIAAKVADAATMGTELNREIWDEVCELRSALHAVGTGPLSTSVEVGLIERLRTSLRKIAKKYEAVAGTNESTGDAMGPLTLNDLKALVPKTNSAAGIASVPDGTLAKYLPYLNKAMLSAEITTPDREAAFLAQVLHETAGLRTLDEYGDRAYFDHNYGPQTAVGRSLGNTHPGDGSRYHGRGALQLTGRSNYEAAGKAIGIDLVAHPDKADDPDHAFDTAAWYWENKDLNKVLEKKGFDEVTHRVNGGSIGAHERHRLYDKARDVLDAD</sequence>
<dbReference type="InterPro" id="IPR000726">
    <property type="entry name" value="Glyco_hydro_19_cat"/>
</dbReference>
<evidence type="ECO:0000256" key="2">
    <source>
        <dbReference type="ARBA" id="ARBA00023157"/>
    </source>
</evidence>
<reference evidence="4 5" key="1">
    <citation type="submission" date="2020-04" db="EMBL/GenBank/DDBJ databases">
        <title>MicrobeNet Type strains.</title>
        <authorList>
            <person name="Nicholson A.C."/>
        </authorList>
    </citation>
    <scope>NUCLEOTIDE SEQUENCE [LARGE SCALE GENOMIC DNA]</scope>
    <source>
        <strain evidence="4 5">DSM 44445</strain>
    </source>
</reference>
<dbReference type="Proteomes" id="UP000523447">
    <property type="component" value="Unassembled WGS sequence"/>
</dbReference>
<keyword evidence="2" id="KW-1015">Disulfide bond</keyword>